<keyword evidence="1" id="KW-1133">Transmembrane helix</keyword>
<sequence length="127" mass="14120">MRRKCPHKLAALNGLAAGQANSGFVDYPLLSMASNANTASVYFPMNVLTENIVIMPLLLILLSWEKSHNHLGSGLKKIGKTILTNPIIIALLCALPFAFGWFTLPTFAQEPLPCYRQPPHRWLCLYL</sequence>
<comment type="caution">
    <text evidence="2">The sequence shown here is derived from an EMBL/GenBank/DDBJ whole genome shotgun (WGS) entry which is preliminary data.</text>
</comment>
<dbReference type="EMBL" id="AFHS01000046">
    <property type="protein sequence ID" value="EGK08390.1"/>
    <property type="molecule type" value="Genomic_DNA"/>
</dbReference>
<dbReference type="HOGENOM" id="CLU_2130117_0_0_4"/>
<dbReference type="GeneID" id="93263319"/>
<dbReference type="OrthoDB" id="3435874at2"/>
<organism evidence="2 3">
    <name type="scientific">Kingella kingae ATCC 23330</name>
    <dbReference type="NCBI Taxonomy" id="887327"/>
    <lineage>
        <taxon>Bacteria</taxon>
        <taxon>Pseudomonadati</taxon>
        <taxon>Pseudomonadota</taxon>
        <taxon>Betaproteobacteria</taxon>
        <taxon>Neisseriales</taxon>
        <taxon>Neisseriaceae</taxon>
        <taxon>Kingella</taxon>
    </lineage>
</organism>
<dbReference type="RefSeq" id="WP_003787535.1">
    <property type="nucleotide sequence ID" value="NZ_FOJK01000033.1"/>
</dbReference>
<accession>F5S869</accession>
<dbReference type="AlphaFoldDB" id="F5S869"/>
<keyword evidence="1" id="KW-0472">Membrane</keyword>
<dbReference type="eggNOG" id="COG0679">
    <property type="taxonomic scope" value="Bacteria"/>
</dbReference>
<gene>
    <name evidence="2" type="ORF">HMPREF0476_1402</name>
</gene>
<feature type="transmembrane region" description="Helical" evidence="1">
    <location>
        <begin position="41"/>
        <end position="62"/>
    </location>
</feature>
<dbReference type="Proteomes" id="UP000004207">
    <property type="component" value="Unassembled WGS sequence"/>
</dbReference>
<proteinExistence type="predicted"/>
<evidence type="ECO:0000256" key="1">
    <source>
        <dbReference type="SAM" id="Phobius"/>
    </source>
</evidence>
<keyword evidence="3" id="KW-1185">Reference proteome</keyword>
<protein>
    <submittedName>
        <fullName evidence="2">Uncharacterized protein</fullName>
    </submittedName>
</protein>
<keyword evidence="1" id="KW-0812">Transmembrane</keyword>
<evidence type="ECO:0000313" key="2">
    <source>
        <dbReference type="EMBL" id="EGK08390.1"/>
    </source>
</evidence>
<evidence type="ECO:0000313" key="3">
    <source>
        <dbReference type="Proteomes" id="UP000004207"/>
    </source>
</evidence>
<dbReference type="STRING" id="504.KKKWG1_2035"/>
<name>F5S869_KINKI</name>
<feature type="transmembrane region" description="Helical" evidence="1">
    <location>
        <begin position="82"/>
        <end position="102"/>
    </location>
</feature>
<reference evidence="2 3" key="1">
    <citation type="submission" date="2011-04" db="EMBL/GenBank/DDBJ databases">
        <authorList>
            <person name="Muzny D."/>
            <person name="Qin X."/>
            <person name="Deng J."/>
            <person name="Jiang H."/>
            <person name="Liu Y."/>
            <person name="Qu J."/>
            <person name="Song X.-Z."/>
            <person name="Zhang L."/>
            <person name="Thornton R."/>
            <person name="Coyle M."/>
            <person name="Francisco L."/>
            <person name="Jackson L."/>
            <person name="Javaid M."/>
            <person name="Korchina V."/>
            <person name="Kovar C."/>
            <person name="Mata R."/>
            <person name="Mathew T."/>
            <person name="Ngo R."/>
            <person name="Nguyen L."/>
            <person name="Nguyen N."/>
            <person name="Okwuonu G."/>
            <person name="Ongeri F."/>
            <person name="Pham C."/>
            <person name="Simmons D."/>
            <person name="Wilczek-Boney K."/>
            <person name="Hale W."/>
            <person name="Jakkamsetti A."/>
            <person name="Pham P."/>
            <person name="Ruth R."/>
            <person name="San Lucas F."/>
            <person name="Warren J."/>
            <person name="Zhang J."/>
            <person name="Zhao Z."/>
            <person name="Zhou C."/>
            <person name="Zhu D."/>
            <person name="Lee S."/>
            <person name="Bess C."/>
            <person name="Blankenburg K."/>
            <person name="Forbes L."/>
            <person name="Fu Q."/>
            <person name="Gubbala S."/>
            <person name="Hirani K."/>
            <person name="Jayaseelan J.C."/>
            <person name="Lara F."/>
            <person name="Munidasa M."/>
            <person name="Palculict T."/>
            <person name="Patil S."/>
            <person name="Pu L.-L."/>
            <person name="Saada N."/>
            <person name="Tang L."/>
            <person name="Weissenberger G."/>
            <person name="Zhu Y."/>
            <person name="Hemphill L."/>
            <person name="Shang Y."/>
            <person name="Youmans B."/>
            <person name="Ayvaz T."/>
            <person name="Ross M."/>
            <person name="Santibanez J."/>
            <person name="Aqrawi P."/>
            <person name="Gross S."/>
            <person name="Joshi V."/>
            <person name="Fowler G."/>
            <person name="Nazareth L."/>
            <person name="Reid J."/>
            <person name="Worley K."/>
            <person name="Petrosino J."/>
            <person name="Highlander S."/>
            <person name="Gibbs R."/>
        </authorList>
    </citation>
    <scope>NUCLEOTIDE SEQUENCE [LARGE SCALE GENOMIC DNA]</scope>
    <source>
        <strain evidence="2 3">ATCC 23330</strain>
    </source>
</reference>